<evidence type="ECO:0000313" key="8">
    <source>
        <dbReference type="Proteomes" id="UP000214747"/>
    </source>
</evidence>
<dbReference type="AlphaFoldDB" id="A0A225SQV8"/>
<dbReference type="Proteomes" id="UP000214747">
    <property type="component" value="Unassembled WGS sequence"/>
</dbReference>
<keyword evidence="8" id="KW-1185">Reference proteome</keyword>
<keyword evidence="3" id="KW-0547">Nucleotide-binding</keyword>
<dbReference type="InterPro" id="IPR029056">
    <property type="entry name" value="Ribokinase-like"/>
</dbReference>
<evidence type="ECO:0000256" key="2">
    <source>
        <dbReference type="ARBA" id="ARBA00022679"/>
    </source>
</evidence>
<comment type="caution">
    <text evidence="7">The sequence shown here is derived from an EMBL/GenBank/DDBJ whole genome shotgun (WGS) entry which is preliminary data.</text>
</comment>
<evidence type="ECO:0000256" key="3">
    <source>
        <dbReference type="ARBA" id="ARBA00022741"/>
    </source>
</evidence>
<dbReference type="SUPFAM" id="SSF53613">
    <property type="entry name" value="Ribokinase-like"/>
    <property type="match status" value="1"/>
</dbReference>
<sequence length="301" mass="32397">MTQSAAFVVFGEALTDFIRQPDGQWRAIPGGACWNVARAAARLGVATGYAGSVSTDVFGAELYALTEAAGLDMRFTQQHAKAPLLAMVTSTTPPDYFFIGDDSADLHFDPQRLPAGWMDEARVLHFGCISLTREPLASRLLQIAQEAALRNKKIAFDPNWRKLMDSPSYRILLQQLLSLSHYVKVSDEDLERLFPGDANALATLQALAPQAEILYTLGAKGMQWIKGGQVIDQPAYRVEVVDTVGCGDASMGGWIASQLRQPAAPAQVHLQCAAAGAAIAASKAGAYAATWDEVQAMIERG</sequence>
<evidence type="ECO:0000256" key="5">
    <source>
        <dbReference type="ARBA" id="ARBA00022840"/>
    </source>
</evidence>
<dbReference type="InterPro" id="IPR011611">
    <property type="entry name" value="PfkB_dom"/>
</dbReference>
<keyword evidence="5" id="KW-0067">ATP-binding</keyword>
<gene>
    <name evidence="7" type="ORF">CEJ45_16835</name>
</gene>
<accession>A0A225SQV8</accession>
<protein>
    <submittedName>
        <fullName evidence="7">Carbohydrate kinase</fullName>
    </submittedName>
</protein>
<dbReference type="GO" id="GO:0005524">
    <property type="term" value="F:ATP binding"/>
    <property type="evidence" value="ECO:0007669"/>
    <property type="project" value="UniProtKB-KW"/>
</dbReference>
<keyword evidence="2" id="KW-0808">Transferase</keyword>
<reference evidence="7 8" key="1">
    <citation type="journal article" date="2010" name="Int. J. Syst. Evol. Microbiol.">
        <title>Reclassification of Herbaspirillum putei as a later heterotypic synonym of Herbaspirillum huttiense, with the description of H. huttiense subsp. huttiense subsp. nov. and H. huttiense subsp. putei subsp. nov., comb. nov., and description of Herbaspirillum aquaticum sp. nov.</title>
        <authorList>
            <person name="Dobritsa A.P."/>
            <person name="Reddy M.C."/>
            <person name="Samadpour M."/>
        </authorList>
    </citation>
    <scope>NUCLEOTIDE SEQUENCE [LARGE SCALE GENOMIC DNA]</scope>
    <source>
        <strain evidence="7 8">IEH 4430</strain>
    </source>
</reference>
<evidence type="ECO:0000313" key="7">
    <source>
        <dbReference type="EMBL" id="OWY33392.1"/>
    </source>
</evidence>
<dbReference type="PANTHER" id="PTHR43085:SF1">
    <property type="entry name" value="PSEUDOURIDINE KINASE-RELATED"/>
    <property type="match status" value="1"/>
</dbReference>
<feature type="domain" description="Carbohydrate kinase PfkB" evidence="6">
    <location>
        <begin position="8"/>
        <end position="289"/>
    </location>
</feature>
<dbReference type="GO" id="GO:0016301">
    <property type="term" value="F:kinase activity"/>
    <property type="evidence" value="ECO:0007669"/>
    <property type="project" value="UniProtKB-KW"/>
</dbReference>
<evidence type="ECO:0000256" key="1">
    <source>
        <dbReference type="ARBA" id="ARBA00010688"/>
    </source>
</evidence>
<dbReference type="Pfam" id="PF00294">
    <property type="entry name" value="PfkB"/>
    <property type="match status" value="1"/>
</dbReference>
<proteinExistence type="inferred from homology"/>
<dbReference type="InterPro" id="IPR050306">
    <property type="entry name" value="PfkB_Carbo_kinase"/>
</dbReference>
<dbReference type="RefSeq" id="WP_088756202.1">
    <property type="nucleotide sequence ID" value="NZ_NJGV01000018.1"/>
</dbReference>
<dbReference type="EMBL" id="NJGV01000018">
    <property type="protein sequence ID" value="OWY33392.1"/>
    <property type="molecule type" value="Genomic_DNA"/>
</dbReference>
<dbReference type="CDD" id="cd01167">
    <property type="entry name" value="bac_FRK"/>
    <property type="match status" value="1"/>
</dbReference>
<comment type="similarity">
    <text evidence="1">Belongs to the carbohydrate kinase PfkB family.</text>
</comment>
<dbReference type="Gene3D" id="3.40.1190.20">
    <property type="match status" value="1"/>
</dbReference>
<dbReference type="PANTHER" id="PTHR43085">
    <property type="entry name" value="HEXOKINASE FAMILY MEMBER"/>
    <property type="match status" value="1"/>
</dbReference>
<name>A0A225SQV8_9BURK</name>
<evidence type="ECO:0000259" key="6">
    <source>
        <dbReference type="Pfam" id="PF00294"/>
    </source>
</evidence>
<keyword evidence="4 7" id="KW-0418">Kinase</keyword>
<organism evidence="7 8">
    <name type="scientific">Herbaspirillum aquaticum</name>
    <dbReference type="NCBI Taxonomy" id="568783"/>
    <lineage>
        <taxon>Bacteria</taxon>
        <taxon>Pseudomonadati</taxon>
        <taxon>Pseudomonadota</taxon>
        <taxon>Betaproteobacteria</taxon>
        <taxon>Burkholderiales</taxon>
        <taxon>Oxalobacteraceae</taxon>
        <taxon>Herbaspirillum</taxon>
    </lineage>
</organism>
<evidence type="ECO:0000256" key="4">
    <source>
        <dbReference type="ARBA" id="ARBA00022777"/>
    </source>
</evidence>